<dbReference type="KEGG" id="mor:MOC_3622"/>
<protein>
    <submittedName>
        <fullName evidence="2">Protein of unassigned function</fullName>
    </submittedName>
</protein>
<keyword evidence="3" id="KW-1185">Reference proteome</keyword>
<evidence type="ECO:0000256" key="1">
    <source>
        <dbReference type="SAM" id="MobiDB-lite"/>
    </source>
</evidence>
<gene>
    <name evidence="2" type="ORF">MOC_3622</name>
</gene>
<proteinExistence type="predicted"/>
<organism evidence="2 3">
    <name type="scientific">Methylobacterium oryzae CBMB20</name>
    <dbReference type="NCBI Taxonomy" id="693986"/>
    <lineage>
        <taxon>Bacteria</taxon>
        <taxon>Pseudomonadati</taxon>
        <taxon>Pseudomonadota</taxon>
        <taxon>Alphaproteobacteria</taxon>
        <taxon>Hyphomicrobiales</taxon>
        <taxon>Methylobacteriaceae</taxon>
        <taxon>Methylobacterium</taxon>
    </lineage>
</organism>
<evidence type="ECO:0000313" key="2">
    <source>
        <dbReference type="EMBL" id="AIQ91377.1"/>
    </source>
</evidence>
<feature type="region of interest" description="Disordered" evidence="1">
    <location>
        <begin position="39"/>
        <end position="58"/>
    </location>
</feature>
<dbReference type="EMBL" id="CP003811">
    <property type="protein sequence ID" value="AIQ91377.1"/>
    <property type="molecule type" value="Genomic_DNA"/>
</dbReference>
<dbReference type="Proteomes" id="UP000029492">
    <property type="component" value="Chromosome"/>
</dbReference>
<dbReference type="HOGENOM" id="CLU_2974294_0_0_5"/>
<reference evidence="2 3" key="1">
    <citation type="journal article" date="2014" name="PLoS ONE">
        <title>Genome Information of Methylobacterium oryzae, a Plant-Probiotic Methylotroph in the Phyllosphere.</title>
        <authorList>
            <person name="Kwak M.J."/>
            <person name="Jeong H."/>
            <person name="Madhaiyan M."/>
            <person name="Lee Y."/>
            <person name="Sa T.M."/>
            <person name="Oh T.K."/>
            <person name="Kim J.F."/>
        </authorList>
    </citation>
    <scope>NUCLEOTIDE SEQUENCE [LARGE SCALE GENOMIC DNA]</scope>
    <source>
        <strain evidence="2 3">CBMB20</strain>
    </source>
</reference>
<accession>A0A089NVJ4</accession>
<evidence type="ECO:0000313" key="3">
    <source>
        <dbReference type="Proteomes" id="UP000029492"/>
    </source>
</evidence>
<dbReference type="AlphaFoldDB" id="A0A089NVJ4"/>
<sequence length="58" mass="6397">MILGGRLIMSTVWYKRAYDRADLDPTTFEVLPGAILLGPMSRTRRPTGHSSPAPARKA</sequence>
<name>A0A089NVJ4_9HYPH</name>